<dbReference type="Proteomes" id="UP000176846">
    <property type="component" value="Unassembled WGS sequence"/>
</dbReference>
<dbReference type="AlphaFoldDB" id="A0A1F7UT34"/>
<comment type="caution">
    <text evidence="3">The sequence shown here is derived from an EMBL/GenBank/DDBJ whole genome shotgun (WGS) entry which is preliminary data.</text>
</comment>
<dbReference type="Gene3D" id="2.130.10.10">
    <property type="entry name" value="YVTN repeat-like/Quinoprotein amine dehydrogenase"/>
    <property type="match status" value="1"/>
</dbReference>
<organism evidence="3 4">
    <name type="scientific">Candidatus Uhrbacteria bacterium RIFCSPLOWO2_01_FULL_47_25</name>
    <dbReference type="NCBI Taxonomy" id="1802402"/>
    <lineage>
        <taxon>Bacteria</taxon>
        <taxon>Candidatus Uhriibacteriota</taxon>
    </lineage>
</organism>
<accession>A0A1F7UT34</accession>
<feature type="transmembrane region" description="Helical" evidence="2">
    <location>
        <begin position="316"/>
        <end position="337"/>
    </location>
</feature>
<evidence type="ECO:0000256" key="2">
    <source>
        <dbReference type="SAM" id="Phobius"/>
    </source>
</evidence>
<keyword evidence="2" id="KW-0812">Transmembrane</keyword>
<gene>
    <name evidence="3" type="ORF">A2936_00050</name>
</gene>
<reference evidence="3 4" key="1">
    <citation type="journal article" date="2016" name="Nat. Commun.">
        <title>Thousands of microbial genomes shed light on interconnected biogeochemical processes in an aquifer system.</title>
        <authorList>
            <person name="Anantharaman K."/>
            <person name="Brown C.T."/>
            <person name="Hug L.A."/>
            <person name="Sharon I."/>
            <person name="Castelle C.J."/>
            <person name="Probst A.J."/>
            <person name="Thomas B.C."/>
            <person name="Singh A."/>
            <person name="Wilkins M.J."/>
            <person name="Karaoz U."/>
            <person name="Brodie E.L."/>
            <person name="Williams K.H."/>
            <person name="Hubbard S.S."/>
            <person name="Banfield J.F."/>
        </authorList>
    </citation>
    <scope>NUCLEOTIDE SEQUENCE [LARGE SCALE GENOMIC DNA]</scope>
</reference>
<keyword evidence="2" id="KW-0472">Membrane</keyword>
<dbReference type="InterPro" id="IPR015943">
    <property type="entry name" value="WD40/YVTN_repeat-like_dom_sf"/>
</dbReference>
<dbReference type="EMBL" id="MGEK01000028">
    <property type="protein sequence ID" value="OGL81460.1"/>
    <property type="molecule type" value="Genomic_DNA"/>
</dbReference>
<evidence type="ECO:0000256" key="1">
    <source>
        <dbReference type="SAM" id="Coils"/>
    </source>
</evidence>
<proteinExistence type="predicted"/>
<protein>
    <submittedName>
        <fullName evidence="3">Uncharacterized protein</fullName>
    </submittedName>
</protein>
<dbReference type="SUPFAM" id="SSF63825">
    <property type="entry name" value="YWTD domain"/>
    <property type="match status" value="1"/>
</dbReference>
<evidence type="ECO:0000313" key="3">
    <source>
        <dbReference type="EMBL" id="OGL81460.1"/>
    </source>
</evidence>
<feature type="transmembrane region" description="Helical" evidence="2">
    <location>
        <begin position="373"/>
        <end position="393"/>
    </location>
</feature>
<sequence>MNQRKTIVINLTSSISLDTVAARVTSAPDEGKKHLGTFFVLLRVEEIATLVPWATTFAKFLEDTYYHSITLDPMMNIERALSITMRQGRNKLQQICREARNLNSEAIHYCFGALKNNNLFLTHSGVLQAYLLHQFRHAPNSTSRYRWLDIFQTPSPHKTSASEKTIAQTIVSGPIGDYDTFILCAPSITDLISLERLEKIIGVSLEGVETTLAQYFRTGGGRWAFGAIILRPDEPEALKVGTTPQARTTLADKRSDATVFPVTPNKWPIKRLWQSIANLPSHFSASKKYQVSYTNLKSKPNMAWRLGRLVRQLGSFLILVALLVILAPIRLMATILVKEKRQQMQIVYKMQYDILVSRIVKYLKSLPRSAQRLLVISLLFAFLFVQSLVFLAARREREAEIVDRKNRMAKIQEQLDEAESNIIFHNTKMAVALIQGAEELINNLPQKTHEQQQAIILLKQSLEETRNHLERTIVINTSTMVGEASSIGFTDPDGLLLMDDQILLYRGENNSFAQMSIKTGATKTSQITSANIGRLKNGIKDEEGRLVFMQNGRGLAVLNLISNTLSPEIVENARLTAPAFSIYNKRLYLLDPIGRQIWRYQKTASGYGRVAPWLKGNTDAIAEGNGLIVDGSVYILFKNGIVKKYDSGNETAWGAQTLLKPPALAERLQAPIGSKSLYALDRASRRVFVWDRIDGHLVTQYSLPNMQNLKDFAVDEKNNLIYILNGSEVLKISLTLTNN</sequence>
<evidence type="ECO:0000313" key="4">
    <source>
        <dbReference type="Proteomes" id="UP000176846"/>
    </source>
</evidence>
<keyword evidence="1" id="KW-0175">Coiled coil</keyword>
<feature type="coiled-coil region" evidence="1">
    <location>
        <begin position="401"/>
        <end position="428"/>
    </location>
</feature>
<name>A0A1F7UT34_9BACT</name>
<keyword evidence="2" id="KW-1133">Transmembrane helix</keyword>